<dbReference type="SUPFAM" id="SSF51445">
    <property type="entry name" value="(Trans)glycosidases"/>
    <property type="match status" value="1"/>
</dbReference>
<keyword evidence="6" id="KW-0732">Signal</keyword>
<proteinExistence type="inferred from homology"/>
<dbReference type="InterPro" id="IPR018087">
    <property type="entry name" value="Glyco_hydro_5_CS"/>
</dbReference>
<sequence>MPQRHPTLASLAVLLLLLAGGVVAGLPAARPAAAAPAASSDRPAPAPALHVSGNRLVTQTGASYRLLGVNRSGGEFACIQGKGMWDGPMDQSSVSAMRSWNVRAVRVPLNEECWLGTASVPAGGVSGAAYQQSVKDYVDLLVANGINPILELHWSWGSYGLFSAGCWEEKAICQKPMPDARYTPTFWTSVATMFKGNDAVLFDLFNEPYPDWATLTLDKPGAWRCWRDGGSCFGIGYQVAGFQTLVNAVRATGATNVILLGGLTYANDLRQWLQYRPVDPTGNLAASAHVYNFNACNSVSCFDSQLAPVAAVVPLTITEIGENDCGHAFIDTLMRWADAHGVGYLGWTWNTWDCVKGPALIKDHTGTPTSFGAGLKGHLATQQ</sequence>
<dbReference type="EMBL" id="JASCTH010000005">
    <property type="protein sequence ID" value="MDI6098826.1"/>
    <property type="molecule type" value="Genomic_DNA"/>
</dbReference>
<dbReference type="Proteomes" id="UP001241758">
    <property type="component" value="Unassembled WGS sequence"/>
</dbReference>
<dbReference type="InterPro" id="IPR001547">
    <property type="entry name" value="Glyco_hydro_5"/>
</dbReference>
<evidence type="ECO:0000256" key="2">
    <source>
        <dbReference type="ARBA" id="ARBA00012601"/>
    </source>
</evidence>
<protein>
    <recommendedName>
        <fullName evidence="2">cellulase</fullName>
        <ecNumber evidence="2">3.2.1.4</ecNumber>
    </recommendedName>
</protein>
<keyword evidence="4 5" id="KW-0326">Glycosidase</keyword>
<evidence type="ECO:0000313" key="9">
    <source>
        <dbReference type="Proteomes" id="UP001241758"/>
    </source>
</evidence>
<evidence type="ECO:0000256" key="1">
    <source>
        <dbReference type="ARBA" id="ARBA00000966"/>
    </source>
</evidence>
<comment type="catalytic activity">
    <reaction evidence="1">
        <text>Endohydrolysis of (1-&gt;4)-beta-D-glucosidic linkages in cellulose, lichenin and cereal beta-D-glucans.</text>
        <dbReference type="EC" id="3.2.1.4"/>
    </reaction>
</comment>
<dbReference type="Gene3D" id="3.20.20.80">
    <property type="entry name" value="Glycosidases"/>
    <property type="match status" value="1"/>
</dbReference>
<dbReference type="RefSeq" id="WP_282758701.1">
    <property type="nucleotide sequence ID" value="NZ_JASCTH010000005.1"/>
</dbReference>
<comment type="similarity">
    <text evidence="5">Belongs to the glycosyl hydrolase 5 (cellulase A) family.</text>
</comment>
<evidence type="ECO:0000256" key="5">
    <source>
        <dbReference type="RuleBase" id="RU361153"/>
    </source>
</evidence>
<dbReference type="EC" id="3.2.1.4" evidence="2"/>
<gene>
    <name evidence="8" type="ORF">QLQ12_09465</name>
</gene>
<name>A0ABT6WGH2_9ACTN</name>
<dbReference type="InterPro" id="IPR017853">
    <property type="entry name" value="GH"/>
</dbReference>
<evidence type="ECO:0000259" key="7">
    <source>
        <dbReference type="Pfam" id="PF00150"/>
    </source>
</evidence>
<feature type="domain" description="Glycoside hydrolase family 5" evidence="7">
    <location>
        <begin position="73"/>
        <end position="350"/>
    </location>
</feature>
<keyword evidence="3 5" id="KW-0378">Hydrolase</keyword>
<feature type="signal peptide" evidence="6">
    <location>
        <begin position="1"/>
        <end position="24"/>
    </location>
</feature>
<comment type="caution">
    <text evidence="8">The sequence shown here is derived from an EMBL/GenBank/DDBJ whole genome shotgun (WGS) entry which is preliminary data.</text>
</comment>
<keyword evidence="9" id="KW-1185">Reference proteome</keyword>
<evidence type="ECO:0000256" key="3">
    <source>
        <dbReference type="ARBA" id="ARBA00022801"/>
    </source>
</evidence>
<dbReference type="Pfam" id="PF00150">
    <property type="entry name" value="Cellulase"/>
    <property type="match status" value="1"/>
</dbReference>
<evidence type="ECO:0000256" key="4">
    <source>
        <dbReference type="ARBA" id="ARBA00023295"/>
    </source>
</evidence>
<accession>A0ABT6WGH2</accession>
<organism evidence="8 9">
    <name type="scientific">Actinoplanes sandaracinus</name>
    <dbReference type="NCBI Taxonomy" id="3045177"/>
    <lineage>
        <taxon>Bacteria</taxon>
        <taxon>Bacillati</taxon>
        <taxon>Actinomycetota</taxon>
        <taxon>Actinomycetes</taxon>
        <taxon>Micromonosporales</taxon>
        <taxon>Micromonosporaceae</taxon>
        <taxon>Actinoplanes</taxon>
    </lineage>
</organism>
<dbReference type="PANTHER" id="PTHR34142:SF1">
    <property type="entry name" value="GLYCOSIDE HYDROLASE FAMILY 5 DOMAIN-CONTAINING PROTEIN"/>
    <property type="match status" value="1"/>
</dbReference>
<feature type="chain" id="PRO_5045254585" description="cellulase" evidence="6">
    <location>
        <begin position="25"/>
        <end position="383"/>
    </location>
</feature>
<evidence type="ECO:0000256" key="6">
    <source>
        <dbReference type="SAM" id="SignalP"/>
    </source>
</evidence>
<dbReference type="PROSITE" id="PS00659">
    <property type="entry name" value="GLYCOSYL_HYDROL_F5"/>
    <property type="match status" value="1"/>
</dbReference>
<reference evidence="8 9" key="1">
    <citation type="submission" date="2023-05" db="EMBL/GenBank/DDBJ databases">
        <title>Actinoplanes sp. NEAU-A12 genome sequencing.</title>
        <authorList>
            <person name="Wang Z.-S."/>
        </authorList>
    </citation>
    <scope>NUCLEOTIDE SEQUENCE [LARGE SCALE GENOMIC DNA]</scope>
    <source>
        <strain evidence="8 9">NEAU-A12</strain>
    </source>
</reference>
<evidence type="ECO:0000313" key="8">
    <source>
        <dbReference type="EMBL" id="MDI6098826.1"/>
    </source>
</evidence>
<dbReference type="PANTHER" id="PTHR34142">
    <property type="entry name" value="ENDO-BETA-1,4-GLUCANASE A"/>
    <property type="match status" value="1"/>
</dbReference>